<keyword evidence="2" id="KW-1185">Reference proteome</keyword>
<proteinExistence type="predicted"/>
<evidence type="ECO:0000313" key="1">
    <source>
        <dbReference type="EMBL" id="MDR6293881.1"/>
    </source>
</evidence>
<comment type="caution">
    <text evidence="1">The sequence shown here is derived from an EMBL/GenBank/DDBJ whole genome shotgun (WGS) entry which is preliminary data.</text>
</comment>
<organism evidence="1 2">
    <name type="scientific">Inquilinus ginsengisoli</name>
    <dbReference type="NCBI Taxonomy" id="363840"/>
    <lineage>
        <taxon>Bacteria</taxon>
        <taxon>Pseudomonadati</taxon>
        <taxon>Pseudomonadota</taxon>
        <taxon>Alphaproteobacteria</taxon>
        <taxon>Rhodospirillales</taxon>
        <taxon>Rhodospirillaceae</taxon>
        <taxon>Inquilinus</taxon>
    </lineage>
</organism>
<dbReference type="Proteomes" id="UP001262410">
    <property type="component" value="Unassembled WGS sequence"/>
</dbReference>
<accession>A0ABU1JZ22</accession>
<sequence length="33" mass="3471">MATVPSTTLDLDWDLTRTAGALSGEIEDFDTGA</sequence>
<gene>
    <name evidence="1" type="ORF">E9232_006434</name>
</gene>
<protein>
    <submittedName>
        <fullName evidence="1">Uncharacterized protein</fullName>
    </submittedName>
</protein>
<reference evidence="1 2" key="1">
    <citation type="submission" date="2023-07" db="EMBL/GenBank/DDBJ databases">
        <title>Sorghum-associated microbial communities from plants grown in Nebraska, USA.</title>
        <authorList>
            <person name="Schachtman D."/>
        </authorList>
    </citation>
    <scope>NUCLEOTIDE SEQUENCE [LARGE SCALE GENOMIC DNA]</scope>
    <source>
        <strain evidence="1 2">584</strain>
    </source>
</reference>
<dbReference type="EMBL" id="JAVDPW010000014">
    <property type="protein sequence ID" value="MDR6293881.1"/>
    <property type="molecule type" value="Genomic_DNA"/>
</dbReference>
<name>A0ABU1JZ22_9PROT</name>
<evidence type="ECO:0000313" key="2">
    <source>
        <dbReference type="Proteomes" id="UP001262410"/>
    </source>
</evidence>